<protein>
    <recommendedName>
        <fullName evidence="1">CxC2-like cysteine cluster KDZ transposase-associated domain-containing protein</fullName>
    </recommendedName>
</protein>
<feature type="non-terminal residue" evidence="2">
    <location>
        <position position="361"/>
    </location>
</feature>
<dbReference type="Proteomes" id="UP000297245">
    <property type="component" value="Unassembled WGS sequence"/>
</dbReference>
<gene>
    <name evidence="2" type="ORF">K435DRAFT_610461</name>
</gene>
<organism evidence="2 3">
    <name type="scientific">Dendrothele bispora (strain CBS 962.96)</name>
    <dbReference type="NCBI Taxonomy" id="1314807"/>
    <lineage>
        <taxon>Eukaryota</taxon>
        <taxon>Fungi</taxon>
        <taxon>Dikarya</taxon>
        <taxon>Basidiomycota</taxon>
        <taxon>Agaricomycotina</taxon>
        <taxon>Agaricomycetes</taxon>
        <taxon>Agaricomycetidae</taxon>
        <taxon>Agaricales</taxon>
        <taxon>Agaricales incertae sedis</taxon>
        <taxon>Dendrothele</taxon>
    </lineage>
</organism>
<reference evidence="2 3" key="1">
    <citation type="journal article" date="2019" name="Nat. Ecol. Evol.">
        <title>Megaphylogeny resolves global patterns of mushroom evolution.</title>
        <authorList>
            <person name="Varga T."/>
            <person name="Krizsan K."/>
            <person name="Foldi C."/>
            <person name="Dima B."/>
            <person name="Sanchez-Garcia M."/>
            <person name="Sanchez-Ramirez S."/>
            <person name="Szollosi G.J."/>
            <person name="Szarkandi J.G."/>
            <person name="Papp V."/>
            <person name="Albert L."/>
            <person name="Andreopoulos W."/>
            <person name="Angelini C."/>
            <person name="Antonin V."/>
            <person name="Barry K.W."/>
            <person name="Bougher N.L."/>
            <person name="Buchanan P."/>
            <person name="Buyck B."/>
            <person name="Bense V."/>
            <person name="Catcheside P."/>
            <person name="Chovatia M."/>
            <person name="Cooper J."/>
            <person name="Damon W."/>
            <person name="Desjardin D."/>
            <person name="Finy P."/>
            <person name="Geml J."/>
            <person name="Haridas S."/>
            <person name="Hughes K."/>
            <person name="Justo A."/>
            <person name="Karasinski D."/>
            <person name="Kautmanova I."/>
            <person name="Kiss B."/>
            <person name="Kocsube S."/>
            <person name="Kotiranta H."/>
            <person name="LaButti K.M."/>
            <person name="Lechner B.E."/>
            <person name="Liimatainen K."/>
            <person name="Lipzen A."/>
            <person name="Lukacs Z."/>
            <person name="Mihaltcheva S."/>
            <person name="Morgado L.N."/>
            <person name="Niskanen T."/>
            <person name="Noordeloos M.E."/>
            <person name="Ohm R.A."/>
            <person name="Ortiz-Santana B."/>
            <person name="Ovrebo C."/>
            <person name="Racz N."/>
            <person name="Riley R."/>
            <person name="Savchenko A."/>
            <person name="Shiryaev A."/>
            <person name="Soop K."/>
            <person name="Spirin V."/>
            <person name="Szebenyi C."/>
            <person name="Tomsovsky M."/>
            <person name="Tulloss R.E."/>
            <person name="Uehling J."/>
            <person name="Grigoriev I.V."/>
            <person name="Vagvolgyi C."/>
            <person name="Papp T."/>
            <person name="Martin F.M."/>
            <person name="Miettinen O."/>
            <person name="Hibbett D.S."/>
            <person name="Nagy L.G."/>
        </authorList>
    </citation>
    <scope>NUCLEOTIDE SEQUENCE [LARGE SCALE GENOMIC DNA]</scope>
    <source>
        <strain evidence="2 3">CBS 962.96</strain>
    </source>
</reference>
<feature type="non-terminal residue" evidence="2">
    <location>
        <position position="1"/>
    </location>
</feature>
<dbReference type="InterPro" id="IPR040521">
    <property type="entry name" value="KDZ"/>
</dbReference>
<keyword evidence="3" id="KW-1185">Reference proteome</keyword>
<dbReference type="EMBL" id="ML179101">
    <property type="protein sequence ID" value="THV00652.1"/>
    <property type="molecule type" value="Genomic_DNA"/>
</dbReference>
<dbReference type="OrthoDB" id="3214502at2759"/>
<evidence type="ECO:0000313" key="3">
    <source>
        <dbReference type="Proteomes" id="UP000297245"/>
    </source>
</evidence>
<feature type="domain" description="CxC2-like cysteine cluster KDZ transposase-associated" evidence="1">
    <location>
        <begin position="1"/>
        <end position="75"/>
    </location>
</feature>
<proteinExistence type="predicted"/>
<sequence length="361" mass="41868">DVEGFFARNIRKCECHKPNNELWRQLLRMDLFPASWAFPRTAFTTRLLHRLHLAQMECHVAHRKAYDLLVRLTDEDNMLTVNDRYTELSRTLRCYRDLQWRIQGGSYHDPSLLNSPQGMAQLCTDCPQPGRNLSSFGPNDPAWMRRINLVMDGCFKMEALRMRRPDLDVPLRDGLGFMVPIKQFNDHIEFTNQFQPEPRGTCRSHNQVDHPEKSLRHLQYRGIASLACARHGCFWPKASMNIENGEQAKIDTLALIYDAMCHFAVNLPSRLKQSLLKQPDDCRLKILTMIGKWHLGGHQEKCWSQYTLELLLGAGRLDGEILESLWSSLNRSKKSVRALSAAHRQELLDDLMQDSNFKKLL</sequence>
<dbReference type="Pfam" id="PF18803">
    <property type="entry name" value="CxC2"/>
    <property type="match status" value="1"/>
</dbReference>
<dbReference type="Pfam" id="PF18758">
    <property type="entry name" value="KDZ"/>
    <property type="match status" value="1"/>
</dbReference>
<accession>A0A4S8ME64</accession>
<dbReference type="AlphaFoldDB" id="A0A4S8ME64"/>
<evidence type="ECO:0000313" key="2">
    <source>
        <dbReference type="EMBL" id="THV00652.1"/>
    </source>
</evidence>
<dbReference type="InterPro" id="IPR041457">
    <property type="entry name" value="CxC2_KDZ-assoc"/>
</dbReference>
<evidence type="ECO:0000259" key="1">
    <source>
        <dbReference type="Pfam" id="PF18803"/>
    </source>
</evidence>
<name>A0A4S8ME64_DENBC</name>